<dbReference type="OrthoDB" id="9800082at2"/>
<evidence type="ECO:0000313" key="2">
    <source>
        <dbReference type="Proteomes" id="UP000295645"/>
    </source>
</evidence>
<dbReference type="Gene3D" id="2.60.120.10">
    <property type="entry name" value="Jelly Rolls"/>
    <property type="match status" value="1"/>
</dbReference>
<organism evidence="1 2">
    <name type="scientific">Luteibacter rhizovicinus</name>
    <dbReference type="NCBI Taxonomy" id="242606"/>
    <lineage>
        <taxon>Bacteria</taxon>
        <taxon>Pseudomonadati</taxon>
        <taxon>Pseudomonadota</taxon>
        <taxon>Gammaproteobacteria</taxon>
        <taxon>Lysobacterales</taxon>
        <taxon>Rhodanobacteraceae</taxon>
        <taxon>Luteibacter</taxon>
    </lineage>
</organism>
<dbReference type="InterPro" id="IPR014710">
    <property type="entry name" value="RmlC-like_jellyroll"/>
</dbReference>
<evidence type="ECO:0008006" key="3">
    <source>
        <dbReference type="Google" id="ProtNLM"/>
    </source>
</evidence>
<comment type="caution">
    <text evidence="1">The sequence shown here is derived from an EMBL/GenBank/DDBJ whole genome shotgun (WGS) entry which is preliminary data.</text>
</comment>
<dbReference type="Proteomes" id="UP000295645">
    <property type="component" value="Unassembled WGS sequence"/>
</dbReference>
<dbReference type="AlphaFoldDB" id="A0A4R3YT42"/>
<dbReference type="Pfam" id="PF05962">
    <property type="entry name" value="HutD"/>
    <property type="match status" value="1"/>
</dbReference>
<reference evidence="1 2" key="1">
    <citation type="submission" date="2019-03" db="EMBL/GenBank/DDBJ databases">
        <title>Above-ground endophytic microbial communities from plants in different locations in the United States.</title>
        <authorList>
            <person name="Frank C."/>
        </authorList>
    </citation>
    <scope>NUCLEOTIDE SEQUENCE [LARGE SCALE GENOMIC DNA]</scope>
    <source>
        <strain evidence="1 2">LP_13_YM</strain>
    </source>
</reference>
<dbReference type="InterPro" id="IPR010282">
    <property type="entry name" value="Uncharacterised_HutD/Ves"/>
</dbReference>
<evidence type="ECO:0000313" key="1">
    <source>
        <dbReference type="EMBL" id="TCV96087.1"/>
    </source>
</evidence>
<sequence>MTTIRATDLIAVPWKNGMGVTRVVATEPADAGMDDFLWRASVADVDTASPFSAFPGVDRTIVLLEGAGFVMTLNGERTHALTTPCDPFAFEGEATVDIELAGDATRDFNLMVRRGLASGKVDVLRASARLGDDVALVYLAGGGASIAGTTLAVGDAYRPDSGDCLELNEHAVALVVRIDAGRVE</sequence>
<dbReference type="InterPro" id="IPR011051">
    <property type="entry name" value="RmlC_Cupin_sf"/>
</dbReference>
<dbReference type="CDD" id="cd20293">
    <property type="entry name" value="cupin_HutD_N"/>
    <property type="match status" value="1"/>
</dbReference>
<dbReference type="PANTHER" id="PTHR37943:SF1">
    <property type="entry name" value="PROTEIN VES"/>
    <property type="match status" value="1"/>
</dbReference>
<gene>
    <name evidence="1" type="ORF">EC912_102436</name>
</gene>
<proteinExistence type="predicted"/>
<dbReference type="SUPFAM" id="SSF51182">
    <property type="entry name" value="RmlC-like cupins"/>
    <property type="match status" value="1"/>
</dbReference>
<protein>
    <recommendedName>
        <fullName evidence="3">HutD protein</fullName>
    </recommendedName>
</protein>
<dbReference type="PANTHER" id="PTHR37943">
    <property type="entry name" value="PROTEIN VES"/>
    <property type="match status" value="1"/>
</dbReference>
<accession>A0A4R3YT42</accession>
<dbReference type="RefSeq" id="WP_132142303.1">
    <property type="nucleotide sequence ID" value="NZ_SMCS01000002.1"/>
</dbReference>
<dbReference type="EMBL" id="SMCS01000002">
    <property type="protein sequence ID" value="TCV96087.1"/>
    <property type="molecule type" value="Genomic_DNA"/>
</dbReference>
<keyword evidence="2" id="KW-1185">Reference proteome</keyword>
<name>A0A4R3YT42_9GAMM</name>